<protein>
    <submittedName>
        <fullName evidence="1">Uncharacterized protein</fullName>
    </submittedName>
</protein>
<keyword evidence="2" id="KW-1185">Reference proteome</keyword>
<gene>
    <name evidence="1" type="ORF">BC659_2095</name>
</gene>
<proteinExistence type="predicted"/>
<evidence type="ECO:0000313" key="1">
    <source>
        <dbReference type="EMBL" id="TDO26785.1"/>
    </source>
</evidence>
<dbReference type="Proteomes" id="UP000295741">
    <property type="component" value="Unassembled WGS sequence"/>
</dbReference>
<sequence>MYKLLLYFSFVSAGYFVQKTEWLSRQIPVYVQVNNFTEKPILEILIQEKLHEKSFRTISSADLGQLITAAAKKAAEQNSRGINKETDIAALAISTVNSLDPVAQKLMVTMVSDKQGNPDSCYLEIYKAPAKILKKVAPIPRLYITDSIVKKRDLHILVEEIIAVSTGIKFP</sequence>
<accession>A0A4R6IY19</accession>
<evidence type="ECO:0000313" key="2">
    <source>
        <dbReference type="Proteomes" id="UP000295741"/>
    </source>
</evidence>
<organism evidence="1 2">
    <name type="scientific">Sediminibacterium goheungense</name>
    <dbReference type="NCBI Taxonomy" id="1086393"/>
    <lineage>
        <taxon>Bacteria</taxon>
        <taxon>Pseudomonadati</taxon>
        <taxon>Bacteroidota</taxon>
        <taxon>Chitinophagia</taxon>
        <taxon>Chitinophagales</taxon>
        <taxon>Chitinophagaceae</taxon>
        <taxon>Sediminibacterium</taxon>
    </lineage>
</organism>
<dbReference type="AlphaFoldDB" id="A0A4R6IY19"/>
<reference evidence="1 2" key="1">
    <citation type="submission" date="2019-03" db="EMBL/GenBank/DDBJ databases">
        <title>Genomic Encyclopedia of Archaeal and Bacterial Type Strains, Phase II (KMG-II): from individual species to whole genera.</title>
        <authorList>
            <person name="Goeker M."/>
        </authorList>
    </citation>
    <scope>NUCLEOTIDE SEQUENCE [LARGE SCALE GENOMIC DNA]</scope>
    <source>
        <strain evidence="1 2">DSM 28323</strain>
    </source>
</reference>
<name>A0A4R6IY19_9BACT</name>
<comment type="caution">
    <text evidence="1">The sequence shown here is derived from an EMBL/GenBank/DDBJ whole genome shotgun (WGS) entry which is preliminary data.</text>
</comment>
<dbReference type="OrthoDB" id="9858845at2"/>
<dbReference type="EMBL" id="SNWP01000011">
    <property type="protein sequence ID" value="TDO26785.1"/>
    <property type="molecule type" value="Genomic_DNA"/>
</dbReference>
<dbReference type="RefSeq" id="WP_133474664.1">
    <property type="nucleotide sequence ID" value="NZ_SNWP01000011.1"/>
</dbReference>